<dbReference type="PANTHER" id="PTHR47235:SF1">
    <property type="entry name" value="BLR6548 PROTEIN"/>
    <property type="match status" value="1"/>
</dbReference>
<dbReference type="InterPro" id="IPR028082">
    <property type="entry name" value="Peripla_BP_I"/>
</dbReference>
<dbReference type="InterPro" id="IPR000709">
    <property type="entry name" value="Leu_Ile_Val-bd"/>
</dbReference>
<dbReference type="PRINTS" id="PR00337">
    <property type="entry name" value="LEUILEVALBP"/>
</dbReference>
<dbReference type="CDD" id="cd06326">
    <property type="entry name" value="PBP1_ABC_ligand_binding-like"/>
    <property type="match status" value="1"/>
</dbReference>
<feature type="chain" id="PRO_5046287689" evidence="5">
    <location>
        <begin position="22"/>
        <end position="370"/>
    </location>
</feature>
<evidence type="ECO:0000259" key="6">
    <source>
        <dbReference type="Pfam" id="PF13458"/>
    </source>
</evidence>
<name>A0ABY0INL3_9RHOO</name>
<comment type="similarity">
    <text evidence="1">Belongs to the leucine-binding protein family.</text>
</comment>
<keyword evidence="2" id="KW-0813">Transport</keyword>
<evidence type="ECO:0000256" key="2">
    <source>
        <dbReference type="ARBA" id="ARBA00022448"/>
    </source>
</evidence>
<dbReference type="SUPFAM" id="SSF53822">
    <property type="entry name" value="Periplasmic binding protein-like I"/>
    <property type="match status" value="1"/>
</dbReference>
<keyword evidence="8" id="KW-1185">Reference proteome</keyword>
<dbReference type="Pfam" id="PF13458">
    <property type="entry name" value="Peripla_BP_6"/>
    <property type="match status" value="1"/>
</dbReference>
<proteinExistence type="inferred from homology"/>
<evidence type="ECO:0000256" key="3">
    <source>
        <dbReference type="ARBA" id="ARBA00022729"/>
    </source>
</evidence>
<dbReference type="InterPro" id="IPR028081">
    <property type="entry name" value="Leu-bd"/>
</dbReference>
<keyword evidence="4" id="KW-0029">Amino-acid transport</keyword>
<accession>A0ABY0INL3</accession>
<reference evidence="7 8" key="1">
    <citation type="submission" date="2019-02" db="EMBL/GenBank/DDBJ databases">
        <title>Genomic Encyclopedia of Type Strains, Phase IV (KMG-IV): sequencing the most valuable type-strain genomes for metagenomic binning, comparative biology and taxonomic classification.</title>
        <authorList>
            <person name="Goeker M."/>
        </authorList>
    </citation>
    <scope>NUCLEOTIDE SEQUENCE [LARGE SCALE GENOMIC DNA]</scope>
    <source>
        <strain evidence="7 8">DSM 21223</strain>
    </source>
</reference>
<dbReference type="Proteomes" id="UP000292136">
    <property type="component" value="Unassembled WGS sequence"/>
</dbReference>
<feature type="domain" description="Leucine-binding protein" evidence="6">
    <location>
        <begin position="24"/>
        <end position="366"/>
    </location>
</feature>
<dbReference type="PANTHER" id="PTHR47235">
    <property type="entry name" value="BLR6548 PROTEIN"/>
    <property type="match status" value="1"/>
</dbReference>
<dbReference type="EMBL" id="SHKM01000002">
    <property type="protein sequence ID" value="RZT76817.1"/>
    <property type="molecule type" value="Genomic_DNA"/>
</dbReference>
<comment type="caution">
    <text evidence="7">The sequence shown here is derived from an EMBL/GenBank/DDBJ whole genome shotgun (WGS) entry which is preliminary data.</text>
</comment>
<protein>
    <submittedName>
        <fullName evidence="7">Amino acid/amide ABC transporter substrate-binding protein (HAAT family)</fullName>
    </submittedName>
</protein>
<dbReference type="RefSeq" id="WP_014235545.1">
    <property type="nucleotide sequence ID" value="NZ_SHKM01000002.1"/>
</dbReference>
<sequence length="370" mass="38869">MRLLRLLPLFALLTAPLAAQAKDIVIAQIAPLSGPQAVTGKAIAAGARLYINHINAQGGINGSPIRLVRKDDGQKPEETLRLVKESLKEEEPPVAFLGTVGTNNVEALVKDGILARSNVPLVGAVSGASSVIGAPGVFVVKAGYRDEVERLFAHLSQLGQKQVGLVFQDDALGADVIAGAEVAAARNGISLVAQAGYERNTTKVEAAVNAVLKANPQAVFLGATTAAAIEFVRQYRQKGGLATLYGLSIIDTQQLLDKLGPGLARGYAFSVVVPLEQQNTLSLNREYSRLKAAANDPELSARSMEGFIAAKVLVSALRQGGGNGPAVLKALQAMRKVDLGGYAIDFSQRNRPGSTRVDFAMIGEGGRVFQ</sequence>
<organism evidence="7 8">
    <name type="scientific">Azospira oryzae</name>
    <dbReference type="NCBI Taxonomy" id="146939"/>
    <lineage>
        <taxon>Bacteria</taxon>
        <taxon>Pseudomonadati</taxon>
        <taxon>Pseudomonadota</taxon>
        <taxon>Betaproteobacteria</taxon>
        <taxon>Rhodocyclales</taxon>
        <taxon>Rhodocyclaceae</taxon>
        <taxon>Azospira</taxon>
    </lineage>
</organism>
<keyword evidence="3 5" id="KW-0732">Signal</keyword>
<evidence type="ECO:0000256" key="1">
    <source>
        <dbReference type="ARBA" id="ARBA00010062"/>
    </source>
</evidence>
<dbReference type="Gene3D" id="3.40.50.2300">
    <property type="match status" value="2"/>
</dbReference>
<evidence type="ECO:0000313" key="7">
    <source>
        <dbReference type="EMBL" id="RZT76817.1"/>
    </source>
</evidence>
<evidence type="ECO:0000256" key="5">
    <source>
        <dbReference type="SAM" id="SignalP"/>
    </source>
</evidence>
<feature type="signal peptide" evidence="5">
    <location>
        <begin position="1"/>
        <end position="21"/>
    </location>
</feature>
<evidence type="ECO:0000256" key="4">
    <source>
        <dbReference type="ARBA" id="ARBA00022970"/>
    </source>
</evidence>
<evidence type="ECO:0000313" key="8">
    <source>
        <dbReference type="Proteomes" id="UP000292136"/>
    </source>
</evidence>
<gene>
    <name evidence="7" type="ORF">EV678_2700</name>
</gene>